<dbReference type="InterPro" id="IPR058240">
    <property type="entry name" value="rSAM_sf"/>
</dbReference>
<dbReference type="EMBL" id="AFZX01000131">
    <property type="protein sequence ID" value="EHL04608.1"/>
    <property type="molecule type" value="Genomic_DNA"/>
</dbReference>
<name>G9XUN6_DESHA</name>
<proteinExistence type="predicted"/>
<dbReference type="PANTHER" id="PTHR11228">
    <property type="entry name" value="RADICAL SAM DOMAIN PROTEIN"/>
    <property type="match status" value="1"/>
</dbReference>
<dbReference type="InterPro" id="IPR029063">
    <property type="entry name" value="SAM-dependent_MTases_sf"/>
</dbReference>
<dbReference type="Pfam" id="PF04055">
    <property type="entry name" value="Radical_SAM"/>
    <property type="match status" value="1"/>
</dbReference>
<dbReference type="RefSeq" id="WP_005816266.1">
    <property type="nucleotide sequence ID" value="NZ_JH414491.1"/>
</dbReference>
<dbReference type="SUPFAM" id="SSF102114">
    <property type="entry name" value="Radical SAM enzymes"/>
    <property type="match status" value="1"/>
</dbReference>
<gene>
    <name evidence="9" type="ORF">HMPREF0322_04695</name>
</gene>
<comment type="caution">
    <text evidence="9">The sequence shown here is derived from an EMBL/GenBank/DDBJ whole genome shotgun (WGS) entry which is preliminary data.</text>
</comment>
<keyword evidence="4" id="KW-0479">Metal-binding</keyword>
<evidence type="ECO:0000256" key="1">
    <source>
        <dbReference type="ARBA" id="ARBA00001966"/>
    </source>
</evidence>
<keyword evidence="2" id="KW-0004">4Fe-4S</keyword>
<organism evidence="9 10">
    <name type="scientific">Desulfitobacterium hafniense DP7</name>
    <dbReference type="NCBI Taxonomy" id="537010"/>
    <lineage>
        <taxon>Bacteria</taxon>
        <taxon>Bacillati</taxon>
        <taxon>Bacillota</taxon>
        <taxon>Clostridia</taxon>
        <taxon>Eubacteriales</taxon>
        <taxon>Desulfitobacteriaceae</taxon>
        <taxon>Desulfitobacterium</taxon>
    </lineage>
</organism>
<evidence type="ECO:0000256" key="2">
    <source>
        <dbReference type="ARBA" id="ARBA00022485"/>
    </source>
</evidence>
<sequence length="422" mass="47888">MKKNVIIYGAGFVAEKMFLRICEKYSPLCFVDRDPQKQGTEFFGLPVMPLEGALTLYPDAEILLSVSHFVKYDIINQLLGSGIPVERIIGVYGPIERRWGCAYLEQYVGFWRNEMRHCCSLANTYHLPFKTSYGKTSDESYDNYTNNNKRLIERLQEKEFREKYCGTCRLLKYGYWARHDTFDKINISIESPCNFNCVYCGENDGEYGGCELDDGTFMRLALQFLKYCKETGRINDFADVWLAPGEPALHSMIEEVVDIVKDYRCTIATNASVYSEPIADMLKRGISQIRVSIDAGTPETYAVIRGVRPNMFGKVWENLRKYSRLGHDVIELQYIILPGQNTGSADIDGFCTLAEGVGKRVLISRDRNCMGNIDDEAALAIAQMIHKLKFAGIEARLFSDAILSFTDEELARISVASDKVIS</sequence>
<evidence type="ECO:0000256" key="5">
    <source>
        <dbReference type="ARBA" id="ARBA00023002"/>
    </source>
</evidence>
<dbReference type="GO" id="GO:0051539">
    <property type="term" value="F:4 iron, 4 sulfur cluster binding"/>
    <property type="evidence" value="ECO:0007669"/>
    <property type="project" value="UniProtKB-KW"/>
</dbReference>
<evidence type="ECO:0000259" key="8">
    <source>
        <dbReference type="Pfam" id="PF04055"/>
    </source>
</evidence>
<keyword evidence="7" id="KW-0411">Iron-sulfur</keyword>
<dbReference type="GO" id="GO:0016491">
    <property type="term" value="F:oxidoreductase activity"/>
    <property type="evidence" value="ECO:0007669"/>
    <property type="project" value="UniProtKB-KW"/>
</dbReference>
<dbReference type="PANTHER" id="PTHR11228:SF7">
    <property type="entry name" value="PQQA PEPTIDE CYCLASE"/>
    <property type="match status" value="1"/>
</dbReference>
<keyword evidence="6" id="KW-0408">Iron</keyword>
<dbReference type="GO" id="GO:0046872">
    <property type="term" value="F:metal ion binding"/>
    <property type="evidence" value="ECO:0007669"/>
    <property type="project" value="UniProtKB-KW"/>
</dbReference>
<evidence type="ECO:0000256" key="3">
    <source>
        <dbReference type="ARBA" id="ARBA00022691"/>
    </source>
</evidence>
<keyword evidence="3" id="KW-0949">S-adenosyl-L-methionine</keyword>
<dbReference type="InterPro" id="IPR050377">
    <property type="entry name" value="Radical_SAM_PqqE_MftC-like"/>
</dbReference>
<dbReference type="CDD" id="cd01335">
    <property type="entry name" value="Radical_SAM"/>
    <property type="match status" value="1"/>
</dbReference>
<dbReference type="Proteomes" id="UP000004416">
    <property type="component" value="Unassembled WGS sequence"/>
</dbReference>
<evidence type="ECO:0000256" key="7">
    <source>
        <dbReference type="ARBA" id="ARBA00023014"/>
    </source>
</evidence>
<dbReference type="SFLD" id="SFLDS00029">
    <property type="entry name" value="Radical_SAM"/>
    <property type="match status" value="1"/>
</dbReference>
<dbReference type="HOGENOM" id="CLU_645271_0_0_9"/>
<accession>G9XUN6</accession>
<comment type="cofactor">
    <cofactor evidence="1">
        <name>[4Fe-4S] cluster</name>
        <dbReference type="ChEBI" id="CHEBI:49883"/>
    </cofactor>
</comment>
<dbReference type="InterPro" id="IPR007197">
    <property type="entry name" value="rSAM"/>
</dbReference>
<dbReference type="InterPro" id="IPR013785">
    <property type="entry name" value="Aldolase_TIM"/>
</dbReference>
<feature type="domain" description="Radical SAM core" evidence="8">
    <location>
        <begin position="193"/>
        <end position="341"/>
    </location>
</feature>
<dbReference type="PATRIC" id="fig|537010.4.peg.4374"/>
<dbReference type="SFLD" id="SFLDG01067">
    <property type="entry name" value="SPASM/twitch_domain_containing"/>
    <property type="match status" value="1"/>
</dbReference>
<reference evidence="9 10" key="1">
    <citation type="submission" date="2011-08" db="EMBL/GenBank/DDBJ databases">
        <authorList>
            <person name="Weinstock G."/>
            <person name="Sodergren E."/>
            <person name="Clifton S."/>
            <person name="Fulton L."/>
            <person name="Fulton B."/>
            <person name="Courtney L."/>
            <person name="Fronick C."/>
            <person name="Harrison M."/>
            <person name="Strong C."/>
            <person name="Farmer C."/>
            <person name="Delahaunty K."/>
            <person name="Markovic C."/>
            <person name="Hall O."/>
            <person name="Minx P."/>
            <person name="Tomlinson C."/>
            <person name="Mitreva M."/>
            <person name="Hou S."/>
            <person name="Chen J."/>
            <person name="Wollam A."/>
            <person name="Pepin K.H."/>
            <person name="Johnson M."/>
            <person name="Bhonagiri V."/>
            <person name="Zhang X."/>
            <person name="Suruliraj S."/>
            <person name="Warren W."/>
            <person name="Chinwalla A."/>
            <person name="Mardis E.R."/>
            <person name="Wilson R.K."/>
        </authorList>
    </citation>
    <scope>NUCLEOTIDE SEQUENCE [LARGE SCALE GENOMIC DNA]</scope>
    <source>
        <strain evidence="9 10">DP7</strain>
    </source>
</reference>
<dbReference type="AlphaFoldDB" id="G9XUN6"/>
<dbReference type="PROSITE" id="PS01305">
    <property type="entry name" value="MOAA_NIFB_PQQE"/>
    <property type="match status" value="1"/>
</dbReference>
<dbReference type="SUPFAM" id="SSF53335">
    <property type="entry name" value="S-adenosyl-L-methionine-dependent methyltransferases"/>
    <property type="match status" value="1"/>
</dbReference>
<evidence type="ECO:0000313" key="9">
    <source>
        <dbReference type="EMBL" id="EHL04608.1"/>
    </source>
</evidence>
<keyword evidence="5" id="KW-0560">Oxidoreductase</keyword>
<dbReference type="InterPro" id="IPR000385">
    <property type="entry name" value="MoaA_NifB_PqqE_Fe-S-bd_CS"/>
</dbReference>
<protein>
    <submittedName>
        <fullName evidence="9">Radical SAM domain protein</fullName>
    </submittedName>
</protein>
<evidence type="ECO:0000256" key="6">
    <source>
        <dbReference type="ARBA" id="ARBA00023004"/>
    </source>
</evidence>
<evidence type="ECO:0000313" key="10">
    <source>
        <dbReference type="Proteomes" id="UP000004416"/>
    </source>
</evidence>
<dbReference type="Gene3D" id="3.40.50.720">
    <property type="entry name" value="NAD(P)-binding Rossmann-like Domain"/>
    <property type="match status" value="1"/>
</dbReference>
<evidence type="ECO:0000256" key="4">
    <source>
        <dbReference type="ARBA" id="ARBA00022723"/>
    </source>
</evidence>
<dbReference type="Gene3D" id="3.20.20.70">
    <property type="entry name" value="Aldolase class I"/>
    <property type="match status" value="1"/>
</dbReference>